<organism evidence="9 10">
    <name type="scientific">Halopseudomonas pertucinogena</name>
    <dbReference type="NCBI Taxonomy" id="86175"/>
    <lineage>
        <taxon>Bacteria</taxon>
        <taxon>Pseudomonadati</taxon>
        <taxon>Pseudomonadota</taxon>
        <taxon>Gammaproteobacteria</taxon>
        <taxon>Pseudomonadales</taxon>
        <taxon>Pseudomonadaceae</taxon>
        <taxon>Halopseudomonas</taxon>
    </lineage>
</organism>
<protein>
    <recommendedName>
        <fullName evidence="6">Protein HflK</fullName>
    </recommendedName>
</protein>
<dbReference type="SUPFAM" id="SSF117892">
    <property type="entry name" value="Band 7/SPFH domain"/>
    <property type="match status" value="1"/>
</dbReference>
<dbReference type="RefSeq" id="WP_188636089.1">
    <property type="nucleotide sequence ID" value="NZ_BMNN01000003.1"/>
</dbReference>
<dbReference type="InterPro" id="IPR020980">
    <property type="entry name" value="Membrane_HflK_N"/>
</dbReference>
<reference evidence="10" key="1">
    <citation type="journal article" date="2019" name="Int. J. Syst. Evol. Microbiol.">
        <title>The Global Catalogue of Microorganisms (GCM) 10K type strain sequencing project: providing services to taxonomists for standard genome sequencing and annotation.</title>
        <authorList>
            <consortium name="The Broad Institute Genomics Platform"/>
            <consortium name="The Broad Institute Genome Sequencing Center for Infectious Disease"/>
            <person name="Wu L."/>
            <person name="Ma J."/>
        </authorList>
    </citation>
    <scope>NUCLEOTIDE SEQUENCE [LARGE SCALE GENOMIC DNA]</scope>
    <source>
        <strain evidence="10">JCM 11590</strain>
    </source>
</reference>
<feature type="region of interest" description="Disordered" evidence="7">
    <location>
        <begin position="361"/>
        <end position="401"/>
    </location>
</feature>
<dbReference type="InterPro" id="IPR036013">
    <property type="entry name" value="Band_7/SPFH_dom_sf"/>
</dbReference>
<evidence type="ECO:0000256" key="1">
    <source>
        <dbReference type="ARBA" id="ARBA00004167"/>
    </source>
</evidence>
<evidence type="ECO:0000256" key="5">
    <source>
        <dbReference type="ARBA" id="ARBA00023136"/>
    </source>
</evidence>
<dbReference type="NCBIfam" id="TIGR01933">
    <property type="entry name" value="hflK"/>
    <property type="match status" value="1"/>
</dbReference>
<keyword evidence="9" id="KW-0378">Hydrolase</keyword>
<name>A0ABQ2CP53_9GAMM</name>
<gene>
    <name evidence="9" type="primary">hflK</name>
    <name evidence="9" type="ORF">GCM10009083_15710</name>
</gene>
<feature type="compositionally biased region" description="Gly residues" evidence="7">
    <location>
        <begin position="19"/>
        <end position="34"/>
    </location>
</feature>
<comment type="function">
    <text evidence="6">HflC and HflK could encode or regulate a protease.</text>
</comment>
<dbReference type="GO" id="GO:0008233">
    <property type="term" value="F:peptidase activity"/>
    <property type="evidence" value="ECO:0007669"/>
    <property type="project" value="UniProtKB-KW"/>
</dbReference>
<sequence length="401" mass="44363">MAWNEPGGGNNSNNQDPWGSGGNRGGGDNRGGKQGPPDLDEALRKLQDSLNGIFGNKKRAGGGGGGRQIGGGQGIPKGVWIIGVLLLFVIWLFNAIYMVDEQEQAVILRLGEYNRTVESGLHVYFPPFEKKFQRNVTAVRSYRQQGQMLTEDENIVEVPLAVQYRISNLQDFVLKVEDPETSLRHATESALRHVVGSTPMHDVLTEGREQMGVATTERLQRYLDNYQTGITVVQVNIESAQAPAEVQDAFDDVIRAREDEVRERNQAESYANSVIPEARGQAQRLLEEANGYRQAIVARAEGEAERFNLLVSEYRQAPEVMRERMFIETVQEVLSNTSKIVVSGEGSNNLLYLPIDKLMQQGGSSSSSSGSNVTSSTGAEANTRLPVQLQQQRDLRSRETR</sequence>
<evidence type="ECO:0000259" key="8">
    <source>
        <dbReference type="SMART" id="SM00244"/>
    </source>
</evidence>
<feature type="transmembrane region" description="Helical" evidence="6">
    <location>
        <begin position="78"/>
        <end position="99"/>
    </location>
</feature>
<dbReference type="PANTHER" id="PTHR43327">
    <property type="entry name" value="STOMATIN-LIKE PROTEIN 2, MITOCHONDRIAL"/>
    <property type="match status" value="1"/>
</dbReference>
<dbReference type="CDD" id="cd03404">
    <property type="entry name" value="SPFH_HflK"/>
    <property type="match status" value="1"/>
</dbReference>
<evidence type="ECO:0000256" key="2">
    <source>
        <dbReference type="ARBA" id="ARBA00006971"/>
    </source>
</evidence>
<comment type="similarity">
    <text evidence="2 6">Belongs to the band 7/mec-2 family. HflK subfamily.</text>
</comment>
<dbReference type="PRINTS" id="PR00721">
    <property type="entry name" value="STOMATIN"/>
</dbReference>
<dbReference type="EMBL" id="BMNN01000003">
    <property type="protein sequence ID" value="GGI99814.1"/>
    <property type="molecule type" value="Genomic_DNA"/>
</dbReference>
<evidence type="ECO:0000313" key="9">
    <source>
        <dbReference type="EMBL" id="GGI99814.1"/>
    </source>
</evidence>
<evidence type="ECO:0000256" key="7">
    <source>
        <dbReference type="SAM" id="MobiDB-lite"/>
    </source>
</evidence>
<comment type="subcellular location">
    <subcellularLocation>
        <location evidence="1">Membrane</location>
        <topology evidence="1">Single-pass membrane protein</topology>
    </subcellularLocation>
</comment>
<dbReference type="GO" id="GO:0006508">
    <property type="term" value="P:proteolysis"/>
    <property type="evidence" value="ECO:0007669"/>
    <property type="project" value="UniProtKB-KW"/>
</dbReference>
<keyword evidence="4 6" id="KW-1133">Transmembrane helix</keyword>
<feature type="compositionally biased region" description="Low complexity" evidence="7">
    <location>
        <begin position="362"/>
        <end position="378"/>
    </location>
</feature>
<evidence type="ECO:0000256" key="3">
    <source>
        <dbReference type="ARBA" id="ARBA00022692"/>
    </source>
</evidence>
<dbReference type="InterPro" id="IPR001972">
    <property type="entry name" value="Stomatin_HflK_fam"/>
</dbReference>
<dbReference type="InterPro" id="IPR050710">
    <property type="entry name" value="Band7/mec-2_domain"/>
</dbReference>
<keyword evidence="3 6" id="KW-0812">Transmembrane</keyword>
<dbReference type="PANTHER" id="PTHR43327:SF2">
    <property type="entry name" value="MODULATOR OF FTSH PROTEASE HFLK"/>
    <property type="match status" value="1"/>
</dbReference>
<evidence type="ECO:0000256" key="6">
    <source>
        <dbReference type="RuleBase" id="RU364113"/>
    </source>
</evidence>
<dbReference type="Pfam" id="PF12221">
    <property type="entry name" value="HflK_N"/>
    <property type="match status" value="1"/>
</dbReference>
<keyword evidence="5 6" id="KW-0472">Membrane</keyword>
<dbReference type="Pfam" id="PF01145">
    <property type="entry name" value="Band_7"/>
    <property type="match status" value="1"/>
</dbReference>
<comment type="caution">
    <text evidence="9">The sequence shown here is derived from an EMBL/GenBank/DDBJ whole genome shotgun (WGS) entry which is preliminary data.</text>
</comment>
<dbReference type="InterPro" id="IPR001107">
    <property type="entry name" value="Band_7"/>
</dbReference>
<evidence type="ECO:0000256" key="4">
    <source>
        <dbReference type="ARBA" id="ARBA00022989"/>
    </source>
</evidence>
<accession>A0ABQ2CP53</accession>
<evidence type="ECO:0000313" key="10">
    <source>
        <dbReference type="Proteomes" id="UP000633263"/>
    </source>
</evidence>
<feature type="region of interest" description="Disordered" evidence="7">
    <location>
        <begin position="1"/>
        <end position="40"/>
    </location>
</feature>
<keyword evidence="9" id="KW-0645">Protease</keyword>
<dbReference type="SMART" id="SM00244">
    <property type="entry name" value="PHB"/>
    <property type="match status" value="1"/>
</dbReference>
<feature type="compositionally biased region" description="Gly residues" evidence="7">
    <location>
        <begin position="1"/>
        <end position="10"/>
    </location>
</feature>
<dbReference type="Gene3D" id="3.30.479.30">
    <property type="entry name" value="Band 7 domain"/>
    <property type="match status" value="1"/>
</dbReference>
<dbReference type="InterPro" id="IPR010201">
    <property type="entry name" value="HflK"/>
</dbReference>
<proteinExistence type="inferred from homology"/>
<feature type="domain" description="Band 7" evidence="8">
    <location>
        <begin position="94"/>
        <end position="254"/>
    </location>
</feature>
<keyword evidence="10" id="KW-1185">Reference proteome</keyword>
<dbReference type="Proteomes" id="UP000633263">
    <property type="component" value="Unassembled WGS sequence"/>
</dbReference>
<comment type="subunit">
    <text evidence="6">HflC and HflK may interact to form a multimeric complex.</text>
</comment>